<dbReference type="InParanoid" id="A0A3N7I5S7"/>
<reference evidence="2 3" key="1">
    <citation type="journal article" date="2006" name="Science">
        <title>The genome of black cottonwood, Populus trichocarpa (Torr. &amp; Gray).</title>
        <authorList>
            <person name="Tuskan G.A."/>
            <person name="Difazio S."/>
            <person name="Jansson S."/>
            <person name="Bohlmann J."/>
            <person name="Grigoriev I."/>
            <person name="Hellsten U."/>
            <person name="Putnam N."/>
            <person name="Ralph S."/>
            <person name="Rombauts S."/>
            <person name="Salamov A."/>
            <person name="Schein J."/>
            <person name="Sterck L."/>
            <person name="Aerts A."/>
            <person name="Bhalerao R.R."/>
            <person name="Bhalerao R.P."/>
            <person name="Blaudez D."/>
            <person name="Boerjan W."/>
            <person name="Brun A."/>
            <person name="Brunner A."/>
            <person name="Busov V."/>
            <person name="Campbell M."/>
            <person name="Carlson J."/>
            <person name="Chalot M."/>
            <person name="Chapman J."/>
            <person name="Chen G.L."/>
            <person name="Cooper D."/>
            <person name="Coutinho P.M."/>
            <person name="Couturier J."/>
            <person name="Covert S."/>
            <person name="Cronk Q."/>
            <person name="Cunningham R."/>
            <person name="Davis J."/>
            <person name="Degroeve S."/>
            <person name="Dejardin A."/>
            <person name="Depamphilis C."/>
            <person name="Detter J."/>
            <person name="Dirks B."/>
            <person name="Dubchak I."/>
            <person name="Duplessis S."/>
            <person name="Ehlting J."/>
            <person name="Ellis B."/>
            <person name="Gendler K."/>
            <person name="Goodstein D."/>
            <person name="Gribskov M."/>
            <person name="Grimwood J."/>
            <person name="Groover A."/>
            <person name="Gunter L."/>
            <person name="Hamberger B."/>
            <person name="Heinze B."/>
            <person name="Helariutta Y."/>
            <person name="Henrissat B."/>
            <person name="Holligan D."/>
            <person name="Holt R."/>
            <person name="Huang W."/>
            <person name="Islam-Faridi N."/>
            <person name="Jones S."/>
            <person name="Jones-Rhoades M."/>
            <person name="Jorgensen R."/>
            <person name="Joshi C."/>
            <person name="Kangasjarvi J."/>
            <person name="Karlsson J."/>
            <person name="Kelleher C."/>
            <person name="Kirkpatrick R."/>
            <person name="Kirst M."/>
            <person name="Kohler A."/>
            <person name="Kalluri U."/>
            <person name="Larimer F."/>
            <person name="Leebens-Mack J."/>
            <person name="Leple J.C."/>
            <person name="Locascio P."/>
            <person name="Lou Y."/>
            <person name="Lucas S."/>
            <person name="Martin F."/>
            <person name="Montanini B."/>
            <person name="Napoli C."/>
            <person name="Nelson D.R."/>
            <person name="Nelson C."/>
            <person name="Nieminen K."/>
            <person name="Nilsson O."/>
            <person name="Pereda V."/>
            <person name="Peter G."/>
            <person name="Philippe R."/>
            <person name="Pilate G."/>
            <person name="Poliakov A."/>
            <person name="Razumovskaya J."/>
            <person name="Richardson P."/>
            <person name="Rinaldi C."/>
            <person name="Ritland K."/>
            <person name="Rouze P."/>
            <person name="Ryaboy D."/>
            <person name="Schmutz J."/>
            <person name="Schrader J."/>
            <person name="Segerman B."/>
            <person name="Shin H."/>
            <person name="Siddiqui A."/>
            <person name="Sterky F."/>
            <person name="Terry A."/>
            <person name="Tsai C.J."/>
            <person name="Uberbacher E."/>
            <person name="Unneberg P."/>
            <person name="Vahala J."/>
            <person name="Wall K."/>
            <person name="Wessler S."/>
            <person name="Yang G."/>
            <person name="Yin T."/>
            <person name="Douglas C."/>
            <person name="Marra M."/>
            <person name="Sandberg G."/>
            <person name="Van de Peer Y."/>
            <person name="Rokhsar D."/>
        </authorList>
    </citation>
    <scope>NUCLEOTIDE SEQUENCE [LARGE SCALE GENOMIC DNA]</scope>
    <source>
        <strain evidence="3">cv. Nisqually</strain>
    </source>
</reference>
<feature type="compositionally biased region" description="Polar residues" evidence="1">
    <location>
        <begin position="190"/>
        <end position="201"/>
    </location>
</feature>
<dbReference type="EMBL" id="CM009307">
    <property type="protein sequence ID" value="RQP03055.1"/>
    <property type="molecule type" value="Genomic_DNA"/>
</dbReference>
<protein>
    <submittedName>
        <fullName evidence="2">Uncharacterized protein</fullName>
    </submittedName>
</protein>
<dbReference type="Proteomes" id="UP000006729">
    <property type="component" value="Chromosome 18"/>
</dbReference>
<dbReference type="AlphaFoldDB" id="A0A3N7I5S7"/>
<gene>
    <name evidence="2" type="ORF">POPTR_018G122450</name>
</gene>
<evidence type="ECO:0000313" key="3">
    <source>
        <dbReference type="Proteomes" id="UP000006729"/>
    </source>
</evidence>
<accession>A0A3N7I5S7</accession>
<sequence length="221" mass="24432">MSNYIYDDASVLSDTSSIQSVKGSLAREKMSDMSYKLSSPSTFSSGYTEKELVGAKMSSLANAHDWSNMSYQLSFRSTSNGRYAERDDLVGAKMSCSANAHDLSNLSSKLSFRSTSNGRYTERDLVGAEMSCLAKAQYDLSNMSYQLSFLSTSNIGRYAERDLVGAKMSCRDPLHKYSTSTSYPVHRSNAHNPSASKSNVNKEAMKNQLILRLSSYGRSNR</sequence>
<name>A0A3N7I5S7_POPTR</name>
<feature type="region of interest" description="Disordered" evidence="1">
    <location>
        <begin position="178"/>
        <end position="203"/>
    </location>
</feature>
<evidence type="ECO:0000313" key="2">
    <source>
        <dbReference type="EMBL" id="RQP03055.1"/>
    </source>
</evidence>
<proteinExistence type="predicted"/>
<keyword evidence="3" id="KW-1185">Reference proteome</keyword>
<evidence type="ECO:0000256" key="1">
    <source>
        <dbReference type="SAM" id="MobiDB-lite"/>
    </source>
</evidence>
<organism evidence="2 3">
    <name type="scientific">Populus trichocarpa</name>
    <name type="common">Western balsam poplar</name>
    <name type="synonym">Populus balsamifera subsp. trichocarpa</name>
    <dbReference type="NCBI Taxonomy" id="3694"/>
    <lineage>
        <taxon>Eukaryota</taxon>
        <taxon>Viridiplantae</taxon>
        <taxon>Streptophyta</taxon>
        <taxon>Embryophyta</taxon>
        <taxon>Tracheophyta</taxon>
        <taxon>Spermatophyta</taxon>
        <taxon>Magnoliopsida</taxon>
        <taxon>eudicotyledons</taxon>
        <taxon>Gunneridae</taxon>
        <taxon>Pentapetalae</taxon>
        <taxon>rosids</taxon>
        <taxon>fabids</taxon>
        <taxon>Malpighiales</taxon>
        <taxon>Salicaceae</taxon>
        <taxon>Saliceae</taxon>
        <taxon>Populus</taxon>
    </lineage>
</organism>